<feature type="transmembrane region" description="Helical" evidence="8">
    <location>
        <begin position="283"/>
        <end position="302"/>
    </location>
</feature>
<accession>A0A4U9VRC6</accession>
<comment type="subcellular location">
    <subcellularLocation>
        <location evidence="8">Cell membrane</location>
        <topology evidence="8">Multi-pass membrane protein</topology>
    </subcellularLocation>
    <subcellularLocation>
        <location evidence="1">Membrane</location>
        <topology evidence="1">Multi-pass membrane protein</topology>
    </subcellularLocation>
</comment>
<feature type="transmembrane region" description="Helical" evidence="8">
    <location>
        <begin position="198"/>
        <end position="223"/>
    </location>
</feature>
<feature type="transmembrane region" description="Helical" evidence="8">
    <location>
        <begin position="380"/>
        <end position="403"/>
    </location>
</feature>
<dbReference type="Proteomes" id="UP000308196">
    <property type="component" value="Chromosome"/>
</dbReference>
<feature type="domain" description="Major facilitator superfamily (MFS) profile" evidence="9">
    <location>
        <begin position="68"/>
        <end position="469"/>
    </location>
</feature>
<evidence type="ECO:0000256" key="1">
    <source>
        <dbReference type="ARBA" id="ARBA00004141"/>
    </source>
</evidence>
<comment type="similarity">
    <text evidence="2 8">Belongs to the major facilitator superfamily. Nitrate/nitrite porter (TC 2.A.1.8) family.</text>
</comment>
<dbReference type="GO" id="GO:0005886">
    <property type="term" value="C:plasma membrane"/>
    <property type="evidence" value="ECO:0007669"/>
    <property type="project" value="UniProtKB-SubCell"/>
</dbReference>
<evidence type="ECO:0000313" key="11">
    <source>
        <dbReference type="Proteomes" id="UP000308196"/>
    </source>
</evidence>
<dbReference type="EMBL" id="LR590484">
    <property type="protein sequence ID" value="VTR49975.1"/>
    <property type="molecule type" value="Genomic_DNA"/>
</dbReference>
<dbReference type="AlphaFoldDB" id="A0A4U9VRC6"/>
<evidence type="ECO:0000256" key="4">
    <source>
        <dbReference type="ARBA" id="ARBA00022692"/>
    </source>
</evidence>
<feature type="transmembrane region" description="Helical" evidence="8">
    <location>
        <begin position="356"/>
        <end position="374"/>
    </location>
</feature>
<dbReference type="InterPro" id="IPR044772">
    <property type="entry name" value="NO3_transporter"/>
</dbReference>
<keyword evidence="3 8" id="KW-0813">Transport</keyword>
<feature type="transmembrane region" description="Helical" evidence="8">
    <location>
        <begin position="71"/>
        <end position="92"/>
    </location>
</feature>
<evidence type="ECO:0000256" key="8">
    <source>
        <dbReference type="RuleBase" id="RU366033"/>
    </source>
</evidence>
<evidence type="ECO:0000256" key="2">
    <source>
        <dbReference type="ARBA" id="ARBA00008432"/>
    </source>
</evidence>
<feature type="transmembrane region" description="Helical" evidence="8">
    <location>
        <begin position="158"/>
        <end position="177"/>
    </location>
</feature>
<evidence type="ECO:0000313" key="10">
    <source>
        <dbReference type="EMBL" id="VTR49975.1"/>
    </source>
</evidence>
<feature type="transmembrane region" description="Helical" evidence="8">
    <location>
        <begin position="314"/>
        <end position="335"/>
    </location>
</feature>
<evidence type="ECO:0000256" key="6">
    <source>
        <dbReference type="ARBA" id="ARBA00023063"/>
    </source>
</evidence>
<dbReference type="InterPro" id="IPR011701">
    <property type="entry name" value="MFS"/>
</dbReference>
<dbReference type="KEGG" id="stha:NCTC11429_03988"/>
<keyword evidence="5 8" id="KW-1133">Transmembrane helix</keyword>
<dbReference type="GO" id="GO:0015112">
    <property type="term" value="F:nitrate transmembrane transporter activity"/>
    <property type="evidence" value="ECO:0007669"/>
    <property type="project" value="UniProtKB-UniRule"/>
</dbReference>
<keyword evidence="4 8" id="KW-0812">Transmembrane</keyword>
<keyword evidence="7 8" id="KW-0472">Membrane</keyword>
<dbReference type="Pfam" id="PF07690">
    <property type="entry name" value="MFS_1"/>
    <property type="match status" value="1"/>
</dbReference>
<dbReference type="GO" id="GO:0042128">
    <property type="term" value="P:nitrate assimilation"/>
    <property type="evidence" value="ECO:0007669"/>
    <property type="project" value="UniProtKB-UniRule"/>
</dbReference>
<dbReference type="InterPro" id="IPR020846">
    <property type="entry name" value="MFS_dom"/>
</dbReference>
<dbReference type="STRING" id="1123265.GCA_000686625_04164"/>
<feature type="transmembrane region" description="Helical" evidence="8">
    <location>
        <begin position="229"/>
        <end position="250"/>
    </location>
</feature>
<feature type="transmembrane region" description="Helical" evidence="8">
    <location>
        <begin position="104"/>
        <end position="122"/>
    </location>
</feature>
<name>A0A4U9VRC6_9SPHI</name>
<reference evidence="10 11" key="1">
    <citation type="submission" date="2019-05" db="EMBL/GenBank/DDBJ databases">
        <authorList>
            <consortium name="Pathogen Informatics"/>
        </authorList>
    </citation>
    <scope>NUCLEOTIDE SEQUENCE [LARGE SCALE GENOMIC DNA]</scope>
    <source>
        <strain evidence="10 11">NCTC11429</strain>
    </source>
</reference>
<sequence>MIYIIFLHYIYSISLKTIKKTTKTRYKTYVLLRKYKKINKKNLNIMKEQPKPLDHLRIFSFKGIQMRTFHITWITFFFCFFGWFGVAPLMPLVREQLGLSKNEIGNIIIASVSATIIARLFVGKMCDRFGPRITYTLLLVTGALPVMLIGLSNSYESFLLYRFFIGIIGASFVVTQFHTSMMFAPNIIGTANAVTGGWGNLGGGVTNLIMPLIAAAFAGMGLVSHLDSWRLAMLVPGTILLIMAFIYYRYTKDTPQGDFKELHKERETAARPKGSLLTVLKDYRVWILTLAYAACFGIEITVDNVAATFFIDRFGTGIIMAGALASIFGGMNIFARALGGIVSDKVGNNHGIRGKAILLGTLLLLEGLGISLFANSGTLALAIVTMLLFALFLKMANGCTYGIVPFINKENIGTVSGIVGAGGNIGAMLVGFLFKSETLSYADAFQYIGIGVIFIGLTVLLVRFVPRAARAPQIATLEVQN</sequence>
<organism evidence="10 11">
    <name type="scientific">Sphingobacterium thalpophilum</name>
    <dbReference type="NCBI Taxonomy" id="259"/>
    <lineage>
        <taxon>Bacteria</taxon>
        <taxon>Pseudomonadati</taxon>
        <taxon>Bacteroidota</taxon>
        <taxon>Sphingobacteriia</taxon>
        <taxon>Sphingobacteriales</taxon>
        <taxon>Sphingobacteriaceae</taxon>
        <taxon>Sphingobacterium</taxon>
    </lineage>
</organism>
<evidence type="ECO:0000256" key="7">
    <source>
        <dbReference type="ARBA" id="ARBA00023136"/>
    </source>
</evidence>
<keyword evidence="6 8" id="KW-0534">Nitrate assimilation</keyword>
<dbReference type="PROSITE" id="PS50850">
    <property type="entry name" value="MFS"/>
    <property type="match status" value="1"/>
</dbReference>
<evidence type="ECO:0000256" key="3">
    <source>
        <dbReference type="ARBA" id="ARBA00022448"/>
    </source>
</evidence>
<feature type="transmembrane region" description="Helical" evidence="8">
    <location>
        <begin position="415"/>
        <end position="434"/>
    </location>
</feature>
<evidence type="ECO:0000256" key="5">
    <source>
        <dbReference type="ARBA" id="ARBA00022989"/>
    </source>
</evidence>
<dbReference type="Gene3D" id="1.20.1250.20">
    <property type="entry name" value="MFS general substrate transporter like domains"/>
    <property type="match status" value="2"/>
</dbReference>
<dbReference type="NCBIfam" id="TIGR00886">
    <property type="entry name" value="2A0108"/>
    <property type="match status" value="1"/>
</dbReference>
<protein>
    <recommendedName>
        <fullName evidence="8">Nitrate/nitrite transporter</fullName>
    </recommendedName>
</protein>
<dbReference type="InterPro" id="IPR036259">
    <property type="entry name" value="MFS_trans_sf"/>
</dbReference>
<keyword evidence="8" id="KW-1003">Cell membrane</keyword>
<gene>
    <name evidence="10" type="primary">narT</name>
    <name evidence="10" type="ORF">NCTC11429_03988</name>
</gene>
<proteinExistence type="inferred from homology"/>
<dbReference type="SUPFAM" id="SSF103473">
    <property type="entry name" value="MFS general substrate transporter"/>
    <property type="match status" value="1"/>
</dbReference>
<feature type="transmembrane region" description="Helical" evidence="8">
    <location>
        <begin position="134"/>
        <end position="152"/>
    </location>
</feature>
<evidence type="ECO:0000259" key="9">
    <source>
        <dbReference type="PROSITE" id="PS50850"/>
    </source>
</evidence>
<dbReference type="PANTHER" id="PTHR23515">
    <property type="entry name" value="HIGH-AFFINITY NITRATE TRANSPORTER 2.3"/>
    <property type="match status" value="1"/>
</dbReference>
<dbReference type="GO" id="GO:0015113">
    <property type="term" value="F:nitrite transmembrane transporter activity"/>
    <property type="evidence" value="ECO:0007669"/>
    <property type="project" value="InterPro"/>
</dbReference>
<feature type="transmembrane region" description="Helical" evidence="8">
    <location>
        <begin position="446"/>
        <end position="465"/>
    </location>
</feature>
<dbReference type="InterPro" id="IPR004737">
    <property type="entry name" value="NO3_transporter_NarK/NarU-like"/>
</dbReference>